<accession>U7QA72</accession>
<dbReference type="AlphaFoldDB" id="U7QA72"/>
<dbReference type="RefSeq" id="WP_023069794.1">
    <property type="nucleotide sequence ID" value="NZ_AUZM01000160.1"/>
</dbReference>
<dbReference type="EMBL" id="AUZM01000160">
    <property type="protein sequence ID" value="ERT03905.1"/>
    <property type="molecule type" value="Genomic_DNA"/>
</dbReference>
<gene>
    <name evidence="1" type="ORF">M595_6154</name>
</gene>
<keyword evidence="2" id="KW-1185">Reference proteome</keyword>
<comment type="caution">
    <text evidence="1">The sequence shown here is derived from an EMBL/GenBank/DDBJ whole genome shotgun (WGS) entry which is preliminary data.</text>
</comment>
<proteinExistence type="predicted"/>
<protein>
    <recommendedName>
        <fullName evidence="3">DUF3038 domain-containing protein</fullName>
    </recommendedName>
</protein>
<evidence type="ECO:0008006" key="3">
    <source>
        <dbReference type="Google" id="ProtNLM"/>
    </source>
</evidence>
<dbReference type="InterPro" id="IPR021399">
    <property type="entry name" value="DUF3038"/>
</dbReference>
<sequence>MQPLARADDHTFDWQEFNLEQQPEPTQLDDITIRLELVMLALAALTGVGSESLVEVANQLNLNSIIADRLTQPENSQQQKPLSVDEARALVLIISDLAKQNQALIRRAIALLEQYTQSQDDIHQVALLRDYFDSFSQMYQEQIDNTASPPSKTLNPLAIKLLIELLFYSNSNSPQRFWLALLSPNREALN</sequence>
<organism evidence="1 2">
    <name type="scientific">Lyngbya aestuarii BL J</name>
    <dbReference type="NCBI Taxonomy" id="1348334"/>
    <lineage>
        <taxon>Bacteria</taxon>
        <taxon>Bacillati</taxon>
        <taxon>Cyanobacteriota</taxon>
        <taxon>Cyanophyceae</taxon>
        <taxon>Oscillatoriophycideae</taxon>
        <taxon>Oscillatoriales</taxon>
        <taxon>Microcoleaceae</taxon>
        <taxon>Lyngbya</taxon>
    </lineage>
</organism>
<name>U7QA72_9CYAN</name>
<dbReference type="OrthoDB" id="484027at2"/>
<dbReference type="Pfam" id="PF11237">
    <property type="entry name" value="DUF3038"/>
    <property type="match status" value="1"/>
</dbReference>
<evidence type="ECO:0000313" key="2">
    <source>
        <dbReference type="Proteomes" id="UP000017127"/>
    </source>
</evidence>
<reference evidence="1 2" key="1">
    <citation type="journal article" date="2013" name="Front. Microbiol.">
        <title>Comparative genomic analyses of the cyanobacterium, Lyngbya aestuarii BL J, a powerful hydrogen producer.</title>
        <authorList>
            <person name="Kothari A."/>
            <person name="Vaughn M."/>
            <person name="Garcia-Pichel F."/>
        </authorList>
    </citation>
    <scope>NUCLEOTIDE SEQUENCE [LARGE SCALE GENOMIC DNA]</scope>
    <source>
        <strain evidence="1 2">BL J</strain>
    </source>
</reference>
<dbReference type="Proteomes" id="UP000017127">
    <property type="component" value="Unassembled WGS sequence"/>
</dbReference>
<evidence type="ECO:0000313" key="1">
    <source>
        <dbReference type="EMBL" id="ERT03905.1"/>
    </source>
</evidence>